<dbReference type="EMBL" id="JAAVJB010000105">
    <property type="protein sequence ID" value="NJP67370.1"/>
    <property type="molecule type" value="Genomic_DNA"/>
</dbReference>
<comment type="caution">
    <text evidence="2">The sequence shown here is derived from an EMBL/GenBank/DDBJ whole genome shotgun (WGS) entry which is preliminary data.</text>
</comment>
<proteinExistence type="predicted"/>
<dbReference type="Proteomes" id="UP000746503">
    <property type="component" value="Unassembled WGS sequence"/>
</dbReference>
<sequence>MTSAAEQSDERAGERPAYVRSNGLVGEGRYRWHHRPSSAMVWQAVPLALFGGAVIGGIGYGMAVGSGTADWVAVVSTVVGAVVGGFVIGGIALWFAAARMELRKNTLVLSAGQKEAKVPTAAIHYLGAAEFGKRGKWRVSVKNFVVEPGPGLEIVTRDGHYLPVSTTRFDEVARALLGQGMNPDALRVPFPVEVRVDPTPRREKR</sequence>
<dbReference type="RefSeq" id="WP_167933894.1">
    <property type="nucleotide sequence ID" value="NZ_JAAVJB010000105.1"/>
</dbReference>
<protein>
    <submittedName>
        <fullName evidence="2">Uncharacterized protein</fullName>
    </submittedName>
</protein>
<name>A0ABX1AT06_9ACTN</name>
<keyword evidence="1" id="KW-0472">Membrane</keyword>
<keyword evidence="3" id="KW-1185">Reference proteome</keyword>
<gene>
    <name evidence="2" type="ORF">HCJ92_13935</name>
</gene>
<accession>A0ABX1AT06</accession>
<reference evidence="2 3" key="1">
    <citation type="submission" date="2020-03" db="EMBL/GenBank/DDBJ databases">
        <title>Draft genome of Streptomyces sp. ventii, isolated from the Axial Seamount in the Pacific Ocean, and resequencing of the two type strains Streptomyces lonarensis strain NCL 716 and Streptomyces bohaiensis strain 11A07.</title>
        <authorList>
            <person name="Loughran R.M."/>
            <person name="Pfannmuller K.M."/>
            <person name="Wasson B.J."/>
            <person name="Deadmond M.C."/>
            <person name="Paddock B.E."/>
            <person name="Koyack M.J."/>
            <person name="Gallegos D.A."/>
            <person name="Mitchell E.A."/>
            <person name="Ushijima B."/>
            <person name="Saw J.H."/>
            <person name="Mcphail K.L."/>
            <person name="Videau P."/>
        </authorList>
    </citation>
    <scope>NUCLEOTIDE SEQUENCE [LARGE SCALE GENOMIC DNA]</scope>
    <source>
        <strain evidence="3">5675061</strain>
    </source>
</reference>
<organism evidence="2 3">
    <name type="scientific">Streptomyces spiramenti</name>
    <dbReference type="NCBI Taxonomy" id="2720606"/>
    <lineage>
        <taxon>Bacteria</taxon>
        <taxon>Bacillati</taxon>
        <taxon>Actinomycetota</taxon>
        <taxon>Actinomycetes</taxon>
        <taxon>Kitasatosporales</taxon>
        <taxon>Streptomycetaceae</taxon>
        <taxon>Streptomyces</taxon>
    </lineage>
</organism>
<feature type="transmembrane region" description="Helical" evidence="1">
    <location>
        <begin position="39"/>
        <end position="59"/>
    </location>
</feature>
<evidence type="ECO:0000313" key="2">
    <source>
        <dbReference type="EMBL" id="NJP67370.1"/>
    </source>
</evidence>
<keyword evidence="1" id="KW-0812">Transmembrane</keyword>
<evidence type="ECO:0000256" key="1">
    <source>
        <dbReference type="SAM" id="Phobius"/>
    </source>
</evidence>
<feature type="transmembrane region" description="Helical" evidence="1">
    <location>
        <begin position="71"/>
        <end position="97"/>
    </location>
</feature>
<keyword evidence="1" id="KW-1133">Transmembrane helix</keyword>
<evidence type="ECO:0000313" key="3">
    <source>
        <dbReference type="Proteomes" id="UP000746503"/>
    </source>
</evidence>